<dbReference type="RefSeq" id="WP_084541789.1">
    <property type="nucleotide sequence ID" value="NZ_FRCA01000003.1"/>
</dbReference>
<sequence length="189" mass="21591">MSRIFFYPDNTRYVLFTEQALSHMYAHAQRRPWQKEAGGEVFSSEPDSSGLVIQTATGPNRGDYRRRCAWNPDIKASDRNRQIEFAHNRHVVGLWHTHPEIYPSPSARDQKTTWEYLDSFHGDRSCYLMVIIGNHGRVPNMGVWLASCQPSREWTHLCEATIACGKTNLHFKRVAQTGVGLQNGSCKLA</sequence>
<dbReference type="STRING" id="44933.SAMN05660971_01359"/>
<dbReference type="AlphaFoldDB" id="A0A1M7DJ09"/>
<evidence type="ECO:0000259" key="6">
    <source>
        <dbReference type="Pfam" id="PF14464"/>
    </source>
</evidence>
<reference evidence="7 8" key="1">
    <citation type="submission" date="2016-11" db="EMBL/GenBank/DDBJ databases">
        <authorList>
            <person name="Jaros S."/>
            <person name="Januszkiewicz K."/>
            <person name="Wedrychowicz H."/>
        </authorList>
    </citation>
    <scope>NUCLEOTIDE SEQUENCE [LARGE SCALE GENOMIC DNA]</scope>
    <source>
        <strain evidence="7 8">DSM 4740</strain>
    </source>
</reference>
<name>A0A1M7DJ09_9GAMM</name>
<dbReference type="OrthoDB" id="7060788at2"/>
<dbReference type="GO" id="GO:0046872">
    <property type="term" value="F:metal ion binding"/>
    <property type="evidence" value="ECO:0007669"/>
    <property type="project" value="UniProtKB-KW"/>
</dbReference>
<dbReference type="Pfam" id="PF14464">
    <property type="entry name" value="Prok-JAB"/>
    <property type="match status" value="1"/>
</dbReference>
<keyword evidence="2" id="KW-0479">Metal-binding</keyword>
<accession>A0A1M7DJ09</accession>
<evidence type="ECO:0000256" key="1">
    <source>
        <dbReference type="ARBA" id="ARBA00022670"/>
    </source>
</evidence>
<protein>
    <submittedName>
        <fullName evidence="7">Integrative and conjugative element protein, VC0181 family</fullName>
    </submittedName>
</protein>
<dbReference type="InterPro" id="IPR028090">
    <property type="entry name" value="JAB_dom_prok"/>
</dbReference>
<dbReference type="GO" id="GO:0008237">
    <property type="term" value="F:metallopeptidase activity"/>
    <property type="evidence" value="ECO:0007669"/>
    <property type="project" value="UniProtKB-KW"/>
</dbReference>
<keyword evidence="4" id="KW-0862">Zinc</keyword>
<dbReference type="Gene3D" id="3.40.140.10">
    <property type="entry name" value="Cytidine Deaminase, domain 2"/>
    <property type="match status" value="1"/>
</dbReference>
<dbReference type="Proteomes" id="UP000184123">
    <property type="component" value="Unassembled WGS sequence"/>
</dbReference>
<evidence type="ECO:0000256" key="3">
    <source>
        <dbReference type="ARBA" id="ARBA00022801"/>
    </source>
</evidence>
<evidence type="ECO:0000256" key="5">
    <source>
        <dbReference type="ARBA" id="ARBA00023049"/>
    </source>
</evidence>
<dbReference type="SUPFAM" id="SSF102712">
    <property type="entry name" value="JAB1/MPN domain"/>
    <property type="match status" value="1"/>
</dbReference>
<evidence type="ECO:0000313" key="7">
    <source>
        <dbReference type="EMBL" id="SHL79511.1"/>
    </source>
</evidence>
<gene>
    <name evidence="7" type="ORF">SAMN05660971_01359</name>
</gene>
<keyword evidence="1" id="KW-0645">Protease</keyword>
<dbReference type="EMBL" id="FRCA01000003">
    <property type="protein sequence ID" value="SHL79511.1"/>
    <property type="molecule type" value="Genomic_DNA"/>
</dbReference>
<proteinExistence type="predicted"/>
<keyword evidence="5" id="KW-0482">Metalloprotease</keyword>
<evidence type="ECO:0000256" key="2">
    <source>
        <dbReference type="ARBA" id="ARBA00022723"/>
    </source>
</evidence>
<evidence type="ECO:0000256" key="4">
    <source>
        <dbReference type="ARBA" id="ARBA00022833"/>
    </source>
</evidence>
<dbReference type="GO" id="GO:0006508">
    <property type="term" value="P:proteolysis"/>
    <property type="evidence" value="ECO:0007669"/>
    <property type="project" value="UniProtKB-KW"/>
</dbReference>
<organism evidence="7 8">
    <name type="scientific">Halomonas cupida</name>
    <dbReference type="NCBI Taxonomy" id="44933"/>
    <lineage>
        <taxon>Bacteria</taxon>
        <taxon>Pseudomonadati</taxon>
        <taxon>Pseudomonadota</taxon>
        <taxon>Gammaproteobacteria</taxon>
        <taxon>Oceanospirillales</taxon>
        <taxon>Halomonadaceae</taxon>
        <taxon>Halomonas</taxon>
    </lineage>
</organism>
<evidence type="ECO:0000313" key="8">
    <source>
        <dbReference type="Proteomes" id="UP000184123"/>
    </source>
</evidence>
<feature type="domain" description="JAB" evidence="6">
    <location>
        <begin position="18"/>
        <end position="138"/>
    </location>
</feature>
<keyword evidence="3" id="KW-0378">Hydrolase</keyword>